<evidence type="ECO:0000313" key="3">
    <source>
        <dbReference type="Proteomes" id="UP000799537"/>
    </source>
</evidence>
<dbReference type="CDD" id="cd00590">
    <property type="entry name" value="RRM_SF"/>
    <property type="match status" value="1"/>
</dbReference>
<evidence type="ECO:0000313" key="2">
    <source>
        <dbReference type="EMBL" id="KAF2169116.1"/>
    </source>
</evidence>
<evidence type="ECO:0008006" key="4">
    <source>
        <dbReference type="Google" id="ProtNLM"/>
    </source>
</evidence>
<reference evidence="2" key="1">
    <citation type="journal article" date="2020" name="Stud. Mycol.">
        <title>101 Dothideomycetes genomes: a test case for predicting lifestyles and emergence of pathogens.</title>
        <authorList>
            <person name="Haridas S."/>
            <person name="Albert R."/>
            <person name="Binder M."/>
            <person name="Bloem J."/>
            <person name="Labutti K."/>
            <person name="Salamov A."/>
            <person name="Andreopoulos B."/>
            <person name="Baker S."/>
            <person name="Barry K."/>
            <person name="Bills G."/>
            <person name="Bluhm B."/>
            <person name="Cannon C."/>
            <person name="Castanera R."/>
            <person name="Culley D."/>
            <person name="Daum C."/>
            <person name="Ezra D."/>
            <person name="Gonzalez J."/>
            <person name="Henrissat B."/>
            <person name="Kuo A."/>
            <person name="Liang C."/>
            <person name="Lipzen A."/>
            <person name="Lutzoni F."/>
            <person name="Magnuson J."/>
            <person name="Mondo S."/>
            <person name="Nolan M."/>
            <person name="Ohm R."/>
            <person name="Pangilinan J."/>
            <person name="Park H.-J."/>
            <person name="Ramirez L."/>
            <person name="Alfaro M."/>
            <person name="Sun H."/>
            <person name="Tritt A."/>
            <person name="Yoshinaga Y."/>
            <person name="Zwiers L.-H."/>
            <person name="Turgeon B."/>
            <person name="Goodwin S."/>
            <person name="Spatafora J."/>
            <person name="Crous P."/>
            <person name="Grigoriev I."/>
        </authorList>
    </citation>
    <scope>NUCLEOTIDE SEQUENCE</scope>
    <source>
        <strain evidence="2">ATCC 36951</strain>
    </source>
</reference>
<protein>
    <recommendedName>
        <fullName evidence="4">RRM domain-containing protein</fullName>
    </recommendedName>
</protein>
<organism evidence="2 3">
    <name type="scientific">Zasmidium cellare ATCC 36951</name>
    <dbReference type="NCBI Taxonomy" id="1080233"/>
    <lineage>
        <taxon>Eukaryota</taxon>
        <taxon>Fungi</taxon>
        <taxon>Dikarya</taxon>
        <taxon>Ascomycota</taxon>
        <taxon>Pezizomycotina</taxon>
        <taxon>Dothideomycetes</taxon>
        <taxon>Dothideomycetidae</taxon>
        <taxon>Mycosphaerellales</taxon>
        <taxon>Mycosphaerellaceae</taxon>
        <taxon>Zasmidium</taxon>
    </lineage>
</organism>
<feature type="region of interest" description="Disordered" evidence="1">
    <location>
        <begin position="233"/>
        <end position="263"/>
    </location>
</feature>
<gene>
    <name evidence="2" type="ORF">M409DRAFT_20344</name>
</gene>
<dbReference type="RefSeq" id="XP_033670005.1">
    <property type="nucleotide sequence ID" value="XM_033805349.1"/>
</dbReference>
<sequence>MASIVRSTTNRAVHLRIIPRPSNLGESREILRLISQFGEVEYFKNLKYDHLSAPNAALVIYKDEDAAQHCLRKSPIRFRMGKAVAGESTSQPVEEHSPETASTTNDRPLDNPFLATDAATASNAPKSDVSPAPVPKTVPRQPPTLTDSHLYQVQIHPARVHFRDQINAGHYHGPFPIDTKSVAQGDLAKSVPLPGLSCVDWRAGDKPWRIVRQEQFREHESWNKRKSLRELYNEKSEAASTPQLLSNEKPKTGSVPESWERPI</sequence>
<keyword evidence="3" id="KW-1185">Reference proteome</keyword>
<dbReference type="AlphaFoldDB" id="A0A6A6CUG2"/>
<proteinExistence type="predicted"/>
<evidence type="ECO:0000256" key="1">
    <source>
        <dbReference type="SAM" id="MobiDB-lite"/>
    </source>
</evidence>
<feature type="region of interest" description="Disordered" evidence="1">
    <location>
        <begin position="83"/>
        <end position="146"/>
    </location>
</feature>
<dbReference type="EMBL" id="ML993588">
    <property type="protein sequence ID" value="KAF2169116.1"/>
    <property type="molecule type" value="Genomic_DNA"/>
</dbReference>
<accession>A0A6A6CUG2</accession>
<feature type="compositionally biased region" description="Pro residues" evidence="1">
    <location>
        <begin position="132"/>
        <end position="142"/>
    </location>
</feature>
<dbReference type="Proteomes" id="UP000799537">
    <property type="component" value="Unassembled WGS sequence"/>
</dbReference>
<dbReference type="GeneID" id="54558621"/>
<dbReference type="OrthoDB" id="5367448at2759"/>
<name>A0A6A6CUG2_ZASCE</name>